<keyword evidence="7 16" id="KW-1133">Transmembrane helix</keyword>
<keyword evidence="11" id="KW-1207">Sterol metabolism</keyword>
<dbReference type="EMBL" id="GECZ01001485">
    <property type="protein sequence ID" value="JAS68284.1"/>
    <property type="molecule type" value="Transcribed_RNA"/>
</dbReference>
<evidence type="ECO:0000256" key="6">
    <source>
        <dbReference type="ARBA" id="ARBA00022729"/>
    </source>
</evidence>
<evidence type="ECO:0000256" key="4">
    <source>
        <dbReference type="ARBA" id="ARBA00022548"/>
    </source>
</evidence>
<name>A0A1B6H0T0_9HEMI</name>
<comment type="similarity">
    <text evidence="2">Belongs to the patched family.</text>
</comment>
<keyword evidence="8" id="KW-0443">Lipid metabolism</keyword>
<keyword evidence="3" id="KW-0813">Transport</keyword>
<dbReference type="InterPro" id="IPR053958">
    <property type="entry name" value="HMGCR/SNAP/NPC1-like_SSD"/>
</dbReference>
<sequence length="557" mass="62797">CCFFLGGLSDMPAVKAFALYAAMALFVDFLFQISCFISILALDTKRREEHRLDMLCWLQSPIKEEKLPEEGTLYSFFRDWYAPCVLNRYMRPTVMLAFLAWLCLSLAVLPSLSIGLDQELSMPPESHVYRYFTYLNQFLSIGPPVYFVLTGGLDMSDYSIQNMICGSQHCNLDSLTSQIYRASKHSNLTYIGRPASSWMDDYFDWIATDGCCMFFPSNGSFCPHDFQECDYCEVNINPALSRPDVNSFKKYLSFFLQDNPDSMCAKAGHASYSHAVNYKLDENNNTTVEATYYMAFHTILKTSSEYYGAIREARMIADNITEMLNTNVQKLGGNTVVNVFPYSVFYVFFEQYLTMWADTLKSIGISLGAVFLVTFVLIGLDLVLSLIVVTTITMVIVNLGGLMYFLDITLNAVSLVNLVMAIGISVEFCSHIVHSFSVSVKETRALRASDALLNMGTSVFSGITLTKFSGIIVLGFAHSQIFKVFYFKMYMGIVVIGAFHGLIFLPVLLSYLGSPMNRQKLSLYEREERRKMLASSVNRVRESEDGDGHVLDEVKPA</sequence>
<dbReference type="FunFam" id="1.20.1640.10:FF:000010">
    <property type="entry name" value="NPC intracellular cholesterol transporter 1"/>
    <property type="match status" value="1"/>
</dbReference>
<evidence type="ECO:0000256" key="13">
    <source>
        <dbReference type="ARBA" id="ARBA00023221"/>
    </source>
</evidence>
<dbReference type="GO" id="GO:0030299">
    <property type="term" value="P:intestinal cholesterol absorption"/>
    <property type="evidence" value="ECO:0007669"/>
    <property type="project" value="TreeGrafter"/>
</dbReference>
<evidence type="ECO:0000313" key="18">
    <source>
        <dbReference type="EMBL" id="JAS68284.1"/>
    </source>
</evidence>
<feature type="transmembrane region" description="Helical" evidence="16">
    <location>
        <begin position="489"/>
        <end position="512"/>
    </location>
</feature>
<feature type="transmembrane region" description="Helical" evidence="16">
    <location>
        <begin position="452"/>
        <end position="477"/>
    </location>
</feature>
<feature type="domain" description="SSD" evidence="17">
    <location>
        <begin position="1"/>
        <end position="42"/>
    </location>
</feature>
<dbReference type="PANTHER" id="PTHR45727">
    <property type="entry name" value="NPC INTRACELLULAR CHOLESTEROL TRANSPORTER 1"/>
    <property type="match status" value="1"/>
</dbReference>
<dbReference type="GO" id="GO:0015485">
    <property type="term" value="F:cholesterol binding"/>
    <property type="evidence" value="ECO:0007669"/>
    <property type="project" value="TreeGrafter"/>
</dbReference>
<proteinExistence type="inferred from homology"/>
<keyword evidence="6" id="KW-0732">Signal</keyword>
<dbReference type="SUPFAM" id="SSF82866">
    <property type="entry name" value="Multidrug efflux transporter AcrB transmembrane domain"/>
    <property type="match status" value="1"/>
</dbReference>
<feature type="transmembrane region" description="Helical" evidence="16">
    <location>
        <begin position="134"/>
        <end position="153"/>
    </location>
</feature>
<feature type="transmembrane region" description="Helical" evidence="16">
    <location>
        <begin position="331"/>
        <end position="349"/>
    </location>
</feature>
<evidence type="ECO:0000256" key="11">
    <source>
        <dbReference type="ARBA" id="ARBA00023166"/>
    </source>
</evidence>
<dbReference type="GO" id="GO:0012505">
    <property type="term" value="C:endomembrane system"/>
    <property type="evidence" value="ECO:0007669"/>
    <property type="project" value="UniProtKB-SubCell"/>
</dbReference>
<evidence type="ECO:0000256" key="10">
    <source>
        <dbReference type="ARBA" id="ARBA00023157"/>
    </source>
</evidence>
<protein>
    <recommendedName>
        <fullName evidence="17">SSD domain-containing protein</fullName>
    </recommendedName>
</protein>
<feature type="compositionally biased region" description="Basic and acidic residues" evidence="15">
    <location>
        <begin position="539"/>
        <end position="557"/>
    </location>
</feature>
<keyword evidence="13" id="KW-0753">Steroid metabolism</keyword>
<keyword evidence="9 16" id="KW-0472">Membrane</keyword>
<gene>
    <name evidence="18" type="ORF">g.8599</name>
</gene>
<dbReference type="GO" id="GO:0008203">
    <property type="term" value="P:cholesterol metabolic process"/>
    <property type="evidence" value="ECO:0007669"/>
    <property type="project" value="UniProtKB-KW"/>
</dbReference>
<comment type="catalytic activity">
    <reaction evidence="14">
        <text>cholesterol(in) = cholesterol(out)</text>
        <dbReference type="Rhea" id="RHEA:39747"/>
        <dbReference type="ChEBI" id="CHEBI:16113"/>
    </reaction>
</comment>
<dbReference type="Gene3D" id="1.20.1640.10">
    <property type="entry name" value="Multidrug efflux transporter AcrB transmembrane domain"/>
    <property type="match status" value="1"/>
</dbReference>
<keyword evidence="12" id="KW-0325">Glycoprotein</keyword>
<evidence type="ECO:0000256" key="9">
    <source>
        <dbReference type="ARBA" id="ARBA00023136"/>
    </source>
</evidence>
<evidence type="ECO:0000256" key="16">
    <source>
        <dbReference type="SAM" id="Phobius"/>
    </source>
</evidence>
<evidence type="ECO:0000259" key="17">
    <source>
        <dbReference type="PROSITE" id="PS50156"/>
    </source>
</evidence>
<evidence type="ECO:0000256" key="1">
    <source>
        <dbReference type="ARBA" id="ARBA00004127"/>
    </source>
</evidence>
<feature type="non-terminal residue" evidence="18">
    <location>
        <position position="1"/>
    </location>
</feature>
<evidence type="ECO:0000256" key="8">
    <source>
        <dbReference type="ARBA" id="ARBA00023098"/>
    </source>
</evidence>
<evidence type="ECO:0000256" key="3">
    <source>
        <dbReference type="ARBA" id="ARBA00022448"/>
    </source>
</evidence>
<evidence type="ECO:0000256" key="15">
    <source>
        <dbReference type="SAM" id="MobiDB-lite"/>
    </source>
</evidence>
<evidence type="ECO:0000256" key="12">
    <source>
        <dbReference type="ARBA" id="ARBA00023180"/>
    </source>
</evidence>
<keyword evidence="5 16" id="KW-0812">Transmembrane</keyword>
<feature type="transmembrane region" description="Helical" evidence="16">
    <location>
        <begin position="361"/>
        <end position="380"/>
    </location>
</feature>
<keyword evidence="10" id="KW-1015">Disulfide bond</keyword>
<dbReference type="PROSITE" id="PS50156">
    <property type="entry name" value="SSD"/>
    <property type="match status" value="1"/>
</dbReference>
<accession>A0A1B6H0T0</accession>
<dbReference type="PANTHER" id="PTHR45727:SF6">
    <property type="entry name" value="NPC INTRACELLULAR CHOLESTEROL TRANSPORTER 1 HOMOLOG 1B"/>
    <property type="match status" value="1"/>
</dbReference>
<dbReference type="GO" id="GO:0015918">
    <property type="term" value="P:sterol transport"/>
    <property type="evidence" value="ECO:0007669"/>
    <property type="project" value="TreeGrafter"/>
</dbReference>
<dbReference type="AlphaFoldDB" id="A0A1B6H0T0"/>
<feature type="transmembrane region" description="Helical" evidence="16">
    <location>
        <begin position="387"/>
        <end position="406"/>
    </location>
</feature>
<feature type="transmembrane region" description="Helical" evidence="16">
    <location>
        <begin position="17"/>
        <end position="42"/>
    </location>
</feature>
<feature type="transmembrane region" description="Helical" evidence="16">
    <location>
        <begin position="418"/>
        <end position="440"/>
    </location>
</feature>
<reference evidence="18" key="1">
    <citation type="submission" date="2015-11" db="EMBL/GenBank/DDBJ databases">
        <title>De novo transcriptome assembly of four potential Pierce s Disease insect vectors from Arizona vineyards.</title>
        <authorList>
            <person name="Tassone E.E."/>
        </authorList>
    </citation>
    <scope>NUCLEOTIDE SEQUENCE</scope>
</reference>
<evidence type="ECO:0000256" key="7">
    <source>
        <dbReference type="ARBA" id="ARBA00022989"/>
    </source>
</evidence>
<comment type="subcellular location">
    <subcellularLocation>
        <location evidence="1">Endomembrane system</location>
        <topology evidence="1">Multi-pass membrane protein</topology>
    </subcellularLocation>
</comment>
<dbReference type="GO" id="GO:0005886">
    <property type="term" value="C:plasma membrane"/>
    <property type="evidence" value="ECO:0007669"/>
    <property type="project" value="TreeGrafter"/>
</dbReference>
<evidence type="ECO:0000256" key="14">
    <source>
        <dbReference type="ARBA" id="ARBA00034049"/>
    </source>
</evidence>
<keyword evidence="4" id="KW-0153">Cholesterol metabolism</keyword>
<dbReference type="InterPro" id="IPR000731">
    <property type="entry name" value="SSD"/>
</dbReference>
<feature type="region of interest" description="Disordered" evidence="15">
    <location>
        <begin position="535"/>
        <end position="557"/>
    </location>
</feature>
<evidence type="ECO:0000256" key="5">
    <source>
        <dbReference type="ARBA" id="ARBA00022692"/>
    </source>
</evidence>
<evidence type="ECO:0000256" key="2">
    <source>
        <dbReference type="ARBA" id="ARBA00005585"/>
    </source>
</evidence>
<dbReference type="GO" id="GO:0042632">
    <property type="term" value="P:cholesterol homeostasis"/>
    <property type="evidence" value="ECO:0007669"/>
    <property type="project" value="TreeGrafter"/>
</dbReference>
<dbReference type="Pfam" id="PF12349">
    <property type="entry name" value="Sterol-sensing"/>
    <property type="match status" value="1"/>
</dbReference>
<feature type="transmembrane region" description="Helical" evidence="16">
    <location>
        <begin position="94"/>
        <end position="114"/>
    </location>
</feature>
<organism evidence="18">
    <name type="scientific">Cuerna arida</name>
    <dbReference type="NCBI Taxonomy" id="1464854"/>
    <lineage>
        <taxon>Eukaryota</taxon>
        <taxon>Metazoa</taxon>
        <taxon>Ecdysozoa</taxon>
        <taxon>Arthropoda</taxon>
        <taxon>Hexapoda</taxon>
        <taxon>Insecta</taxon>
        <taxon>Pterygota</taxon>
        <taxon>Neoptera</taxon>
        <taxon>Paraneoptera</taxon>
        <taxon>Hemiptera</taxon>
        <taxon>Auchenorrhyncha</taxon>
        <taxon>Membracoidea</taxon>
        <taxon>Cicadellidae</taxon>
        <taxon>Cicadellinae</taxon>
        <taxon>Proconiini</taxon>
        <taxon>Cuerna</taxon>
    </lineage>
</organism>